<evidence type="ECO:0000313" key="2">
    <source>
        <dbReference type="EMBL" id="CAL1606775.1"/>
    </source>
</evidence>
<protein>
    <recommendedName>
        <fullName evidence="4">Integrase catalytic domain-containing protein</fullName>
    </recommendedName>
</protein>
<proteinExistence type="predicted"/>
<name>A0AAV2M0I9_KNICA</name>
<evidence type="ECO:0008006" key="4">
    <source>
        <dbReference type="Google" id="ProtNLM"/>
    </source>
</evidence>
<feature type="region of interest" description="Disordered" evidence="1">
    <location>
        <begin position="259"/>
        <end position="347"/>
    </location>
</feature>
<feature type="region of interest" description="Disordered" evidence="1">
    <location>
        <begin position="15"/>
        <end position="49"/>
    </location>
</feature>
<dbReference type="Proteomes" id="UP001497482">
    <property type="component" value="Chromosome 5"/>
</dbReference>
<gene>
    <name evidence="2" type="ORF">KC01_LOCUS33893</name>
</gene>
<feature type="compositionally biased region" description="Polar residues" evidence="1">
    <location>
        <begin position="328"/>
        <end position="337"/>
    </location>
</feature>
<accession>A0AAV2M0I9</accession>
<feature type="compositionally biased region" description="Pro residues" evidence="1">
    <location>
        <begin position="225"/>
        <end position="235"/>
    </location>
</feature>
<reference evidence="2 3" key="1">
    <citation type="submission" date="2024-04" db="EMBL/GenBank/DDBJ databases">
        <authorList>
            <person name="Waldvogel A.-M."/>
            <person name="Schoenle A."/>
        </authorList>
    </citation>
    <scope>NUCLEOTIDE SEQUENCE [LARGE SCALE GENOMIC DNA]</scope>
</reference>
<dbReference type="AlphaFoldDB" id="A0AAV2M0I9"/>
<evidence type="ECO:0000313" key="3">
    <source>
        <dbReference type="Proteomes" id="UP001497482"/>
    </source>
</evidence>
<organism evidence="2 3">
    <name type="scientific">Knipowitschia caucasica</name>
    <name type="common">Caucasian dwarf goby</name>
    <name type="synonym">Pomatoschistus caucasicus</name>
    <dbReference type="NCBI Taxonomy" id="637954"/>
    <lineage>
        <taxon>Eukaryota</taxon>
        <taxon>Metazoa</taxon>
        <taxon>Chordata</taxon>
        <taxon>Craniata</taxon>
        <taxon>Vertebrata</taxon>
        <taxon>Euteleostomi</taxon>
        <taxon>Actinopterygii</taxon>
        <taxon>Neopterygii</taxon>
        <taxon>Teleostei</taxon>
        <taxon>Neoteleostei</taxon>
        <taxon>Acanthomorphata</taxon>
        <taxon>Gobiaria</taxon>
        <taxon>Gobiiformes</taxon>
        <taxon>Gobioidei</taxon>
        <taxon>Gobiidae</taxon>
        <taxon>Gobiinae</taxon>
        <taxon>Knipowitschia</taxon>
    </lineage>
</organism>
<feature type="region of interest" description="Disordered" evidence="1">
    <location>
        <begin position="221"/>
        <end position="242"/>
    </location>
</feature>
<feature type="compositionally biased region" description="Low complexity" evidence="1">
    <location>
        <begin position="34"/>
        <end position="44"/>
    </location>
</feature>
<evidence type="ECO:0000256" key="1">
    <source>
        <dbReference type="SAM" id="MobiDB-lite"/>
    </source>
</evidence>
<keyword evidence="3" id="KW-1185">Reference proteome</keyword>
<sequence>MEEIAGLKELVAQLQAENRRLQEQQNQDGARPGTSSSTSTSDSSPIGNDSNAPILAIDFTILEPSQNGMENVMVMTDVFSKYTQAVSTRDQRASNAARLPVDFILGRIEEPVAGTVQEWIVEHQRRLKHAFDEAKRHLDAAAVHRKTNHDAKVRDQPLAQGQLVYLKNVGIRGRHKIEDLWSSVVHKVVTAPKPGGCVYTIAPVNSPGQVKNVYRSLIKGKVDQPAPPPMEPAPVPIATAPEGPLAEGEWFLRVEEPVRRGTTPRTSVPASSGQSPVPTSTGRESEPAPSVTDPPSDEDAPPRRTTRATAGRHPNRYHLPQPVGSNAIGATNSQLPAPSTRVFRPWQ</sequence>
<feature type="compositionally biased region" description="Polar residues" evidence="1">
    <location>
        <begin position="263"/>
        <end position="282"/>
    </location>
</feature>
<dbReference type="EMBL" id="OZ035827">
    <property type="protein sequence ID" value="CAL1606775.1"/>
    <property type="molecule type" value="Genomic_DNA"/>
</dbReference>